<keyword evidence="17 18" id="KW-1078">G1/S host cell cycle checkpoint dysregulation by virus</keyword>
<evidence type="ECO:0000256" key="1">
    <source>
        <dbReference type="ARBA" id="ARBA00022504"/>
    </source>
</evidence>
<dbReference type="GO" id="GO:0052170">
    <property type="term" value="P:symbiont-mediated suppression of host innate immune response"/>
    <property type="evidence" value="ECO:0007669"/>
    <property type="project" value="UniProtKB-KW"/>
</dbReference>
<protein>
    <recommendedName>
        <fullName evidence="18 19">Protein E7</fullName>
    </recommendedName>
</protein>
<evidence type="ECO:0000256" key="17">
    <source>
        <dbReference type="ARBA" id="ARBA00023309"/>
    </source>
</evidence>
<dbReference type="SUPFAM" id="SSF161234">
    <property type="entry name" value="E7 C-terminal domain-like"/>
    <property type="match status" value="1"/>
</dbReference>
<keyword evidence="2 18" id="KW-0244">Early protein</keyword>
<dbReference type="RefSeq" id="YP_002756546.1">
    <property type="nucleotide sequence ID" value="NC_012486.1"/>
</dbReference>
<dbReference type="GO" id="GO:0008270">
    <property type="term" value="F:zinc ion binding"/>
    <property type="evidence" value="ECO:0007669"/>
    <property type="project" value="UniProtKB-KW"/>
</dbReference>
<keyword evidence="15" id="KW-0922">Interferon antiviral system evasion</keyword>
<evidence type="ECO:0000256" key="7">
    <source>
        <dbReference type="ARBA" id="ARBA00022771"/>
    </source>
</evidence>
<comment type="function">
    <text evidence="18">Plays a role in viral genome replication by driving entry of quiescent cells into the cell cycle. Stimulation of progression from G1 to S phase allows the virus to efficiently use the cellular DNA replicating machinery to achieve viral genome replication. E7 protein has both transforming and trans-activating activities. Induces the disassembly of the E2F1 transcription factor from RB1, with subsequent transcriptional activation of E2F1-regulated S-phase genes. Interferes with host histone deacetylation mediated by HDAC1 and HDAC2, leading to transcription activation. Plays also a role in the inhibition of both antiviral and antiproliferative functions of host interferon alpha. Interaction with host TMEM173/STING impairs the ability of TMEM173/STING to sense cytosolic DNA and promote the production of type I interferon (IFN-alpha and IFN-beta).</text>
</comment>
<dbReference type="Pfam" id="PF00527">
    <property type="entry name" value="E7"/>
    <property type="match status" value="1"/>
</dbReference>
<evidence type="ECO:0000256" key="5">
    <source>
        <dbReference type="ARBA" id="ARBA00022632"/>
    </source>
</evidence>
<dbReference type="GeneID" id="7701319"/>
<dbReference type="InterPro" id="IPR000148">
    <property type="entry name" value="Papilloma_E7"/>
</dbReference>
<evidence type="ECO:0000256" key="16">
    <source>
        <dbReference type="ARBA" id="ARBA00023280"/>
    </source>
</evidence>
<dbReference type="Proteomes" id="UP000113556">
    <property type="component" value="Segment"/>
</dbReference>
<sequence length="97" mass="10833">MIGNQPTAENLEINLEELVLPENLLAEESLSPDVDPEEEERQPFWVDTCCGTCNASVRLSILATQSAVCLMRVLLQGELSFVCIRCSKDRLRHGRTS</sequence>
<dbReference type="OrthoDB" id="28045at10239"/>
<dbReference type="GO" id="GO:0003700">
    <property type="term" value="F:DNA-binding transcription factor activity"/>
    <property type="evidence" value="ECO:0007669"/>
    <property type="project" value="UniProtKB-UniRule"/>
</dbReference>
<keyword evidence="11 18" id="KW-0238">DNA-binding</keyword>
<comment type="PTM">
    <text evidence="18">Highly phosphorylated.</text>
</comment>
<accession>C1ID92</accession>
<evidence type="ECO:0000256" key="15">
    <source>
        <dbReference type="ARBA" id="ARBA00023258"/>
    </source>
</evidence>
<gene>
    <name evidence="18 20" type="primary">E7</name>
</gene>
<keyword evidence="16 18" id="KW-0899">Viral immunoevasion</keyword>
<keyword evidence="1 18" id="KW-1121">Modulation of host cell cycle by virus</keyword>
<evidence type="ECO:0000256" key="6">
    <source>
        <dbReference type="ARBA" id="ARBA00022723"/>
    </source>
</evidence>
<comment type="function">
    <text evidence="19">E7 protein has both transforming and trans-activating activities.</text>
</comment>
<organism evidence="20 21">
    <name type="scientific">human papillomavirus 112</name>
    <dbReference type="NCBI Taxonomy" id="915427"/>
    <lineage>
        <taxon>Viruses</taxon>
        <taxon>Monodnaviria</taxon>
        <taxon>Shotokuvirae</taxon>
        <taxon>Cossaviricota</taxon>
        <taxon>Papovaviricetes</taxon>
        <taxon>Zurhausenvirales</taxon>
        <taxon>Papillomaviridae</taxon>
        <taxon>Firstpapillomavirinae</taxon>
        <taxon>Gammapapillomavirus</taxon>
        <taxon>Gammapapillomavirus 8</taxon>
    </lineage>
</organism>
<evidence type="ECO:0000256" key="8">
    <source>
        <dbReference type="ARBA" id="ARBA00022830"/>
    </source>
</evidence>
<dbReference type="GO" id="GO:0006351">
    <property type="term" value="P:DNA-templated transcription"/>
    <property type="evidence" value="ECO:0007669"/>
    <property type="project" value="UniProtKB-UniRule"/>
</dbReference>
<dbReference type="GO" id="GO:0019904">
    <property type="term" value="F:protein domain specific binding"/>
    <property type="evidence" value="ECO:0007669"/>
    <property type="project" value="UniProtKB-UniRule"/>
</dbReference>
<evidence type="ECO:0000256" key="18">
    <source>
        <dbReference type="HAMAP-Rule" id="MF_04004"/>
    </source>
</evidence>
<keyword evidence="14 18" id="KW-1035">Host cytoplasm</keyword>
<evidence type="ECO:0000256" key="2">
    <source>
        <dbReference type="ARBA" id="ARBA00022518"/>
    </source>
</evidence>
<keyword evidence="4 18" id="KW-0945">Host-virus interaction</keyword>
<proteinExistence type="inferred from homology"/>
<keyword evidence="5 18" id="KW-1090">Inhibition of host innate immune response by virus</keyword>
<keyword evidence="13 18" id="KW-0804">Transcription</keyword>
<evidence type="ECO:0000256" key="3">
    <source>
        <dbReference type="ARBA" id="ARBA00022562"/>
    </source>
</evidence>
<dbReference type="GO" id="GO:0003677">
    <property type="term" value="F:DNA binding"/>
    <property type="evidence" value="ECO:0007669"/>
    <property type="project" value="UniProtKB-UniRule"/>
</dbReference>
<keyword evidence="3 18" id="KW-1048">Host nucleus</keyword>
<feature type="zinc finger region" evidence="18">
    <location>
        <begin position="50"/>
        <end position="86"/>
    </location>
</feature>
<keyword evidence="9 18" id="KW-0862">Zinc</keyword>
<keyword evidence="21" id="KW-1185">Reference proteome</keyword>
<evidence type="ECO:0000256" key="4">
    <source>
        <dbReference type="ARBA" id="ARBA00022581"/>
    </source>
</evidence>
<dbReference type="KEGG" id="vg:7701319"/>
<comment type="subunit">
    <text evidence="18">Homodimer. Homooligomer. Interacts with host RB1; this interaction induces dissociation of RB1-E2F1 complex thereby disrupting RB1 activity. Interacts with host EP300; this interaction represses EP300 transcriptional activity. Interacts with protein E2; this interaction inhibits E7 oncogenic activity. Interacts with host TMEM173/STING; this interaction impairs the ability of TMEM173/STING to sense cytosolic DNA and promote the production of type I interferon (IFN-alpha and IFN-beta).</text>
</comment>
<evidence type="ECO:0000313" key="20">
    <source>
        <dbReference type="EMBL" id="ACD67927.1"/>
    </source>
</evidence>
<feature type="short sequence motif" description="Nuclear export signal" evidence="18">
    <location>
        <begin position="68"/>
        <end position="76"/>
    </location>
</feature>
<evidence type="ECO:0000256" key="14">
    <source>
        <dbReference type="ARBA" id="ARBA00023200"/>
    </source>
</evidence>
<comment type="caution">
    <text evidence="18">Lacks conserved residue(s) required for the propagation of feature annotation.</text>
</comment>
<evidence type="ECO:0000256" key="10">
    <source>
        <dbReference type="ARBA" id="ARBA00023015"/>
    </source>
</evidence>
<dbReference type="GO" id="GO:0039645">
    <property type="term" value="P:symbiont-mediated perturbation of host cell cycle G1/S transition checkpoint"/>
    <property type="evidence" value="ECO:0007669"/>
    <property type="project" value="UniProtKB-UniRule"/>
</dbReference>
<name>C1ID92_9PAPI</name>
<keyword evidence="8 18" id="KW-1114">Inhibition of host interferon signaling pathway by virus</keyword>
<reference evidence="20 21" key="1">
    <citation type="journal article" date="2010" name="Virology">
        <title>Three novel papillomaviruses (HPV109, HPV112 and HPV114) and their presence in cutaneous and mucosal samples.</title>
        <authorList>
            <person name="Ekstrom J."/>
            <person name="Forslund O."/>
            <person name="Dillner J."/>
        </authorList>
    </citation>
    <scope>NUCLEOTIDE SEQUENCE [LARGE SCALE GENOMIC DNA]</scope>
</reference>
<comment type="subcellular location">
    <subcellularLocation>
        <location evidence="18">Host cytoplasm</location>
    </subcellularLocation>
    <subcellularLocation>
        <location evidence="18">Host nucleus</location>
    </subcellularLocation>
    <text evidence="18">Predominantly found in the host nucleus.</text>
</comment>
<dbReference type="GO" id="GO:0042025">
    <property type="term" value="C:host cell nucleus"/>
    <property type="evidence" value="ECO:0007669"/>
    <property type="project" value="UniProtKB-SubCell"/>
</dbReference>
<keyword evidence="6 18" id="KW-0479">Metal-binding</keyword>
<evidence type="ECO:0000256" key="13">
    <source>
        <dbReference type="ARBA" id="ARBA00023163"/>
    </source>
</evidence>
<comment type="similarity">
    <text evidence="18 19">Belongs to the papillomaviridae E7 protein family.</text>
</comment>
<evidence type="ECO:0000256" key="12">
    <source>
        <dbReference type="ARBA" id="ARBA00023159"/>
    </source>
</evidence>
<dbReference type="GO" id="GO:0030430">
    <property type="term" value="C:host cell cytoplasm"/>
    <property type="evidence" value="ECO:0007669"/>
    <property type="project" value="UniProtKB-SubCell"/>
</dbReference>
<dbReference type="Gene3D" id="3.30.160.330">
    <property type="match status" value="1"/>
</dbReference>
<dbReference type="EMBL" id="EU541442">
    <property type="protein sequence ID" value="ACD67927.1"/>
    <property type="molecule type" value="Genomic_DNA"/>
</dbReference>
<dbReference type="HAMAP" id="MF_04004">
    <property type="entry name" value="PPV_E7"/>
    <property type="match status" value="1"/>
</dbReference>
<evidence type="ECO:0000256" key="11">
    <source>
        <dbReference type="ARBA" id="ARBA00023125"/>
    </source>
</evidence>
<keyword evidence="10 18" id="KW-0805">Transcription regulation</keyword>
<evidence type="ECO:0000256" key="9">
    <source>
        <dbReference type="ARBA" id="ARBA00022833"/>
    </source>
</evidence>
<keyword evidence="7 18" id="KW-0863">Zinc-finger</keyword>
<evidence type="ECO:0000313" key="21">
    <source>
        <dbReference type="Proteomes" id="UP000113556"/>
    </source>
</evidence>
<dbReference type="PIRSF" id="PIRSF003407">
    <property type="entry name" value="Papvi_E7"/>
    <property type="match status" value="1"/>
</dbReference>
<comment type="domain">
    <text evidence="18">The E7 terminal domain is an intrinsically disordered domain, whose flexibility and conformational transitions confer target adaptability to the oncoprotein. It allows adaptation to a variety of protein targets and exposes the PEST degradation sequence that regulates its turnover in the cell.</text>
</comment>
<dbReference type="GO" id="GO:0039502">
    <property type="term" value="P:symbiont-mediated suppression of host type I interferon-mediated signaling pathway"/>
    <property type="evidence" value="ECO:0007669"/>
    <property type="project" value="UniProtKB-UniRule"/>
</dbReference>
<evidence type="ECO:0000256" key="19">
    <source>
        <dbReference type="PIRNR" id="PIRNR003407"/>
    </source>
</evidence>
<keyword evidence="12 18" id="KW-0010">Activator</keyword>